<organism evidence="3 4">
    <name type="scientific">Acidiferrobacter thiooxydans</name>
    <dbReference type="NCBI Taxonomy" id="163359"/>
    <lineage>
        <taxon>Bacteria</taxon>
        <taxon>Pseudomonadati</taxon>
        <taxon>Pseudomonadota</taxon>
        <taxon>Gammaproteobacteria</taxon>
        <taxon>Acidiferrobacterales</taxon>
        <taxon>Acidiferrobacteraceae</taxon>
        <taxon>Acidiferrobacter</taxon>
    </lineage>
</organism>
<dbReference type="Gene3D" id="2.120.10.30">
    <property type="entry name" value="TolB, C-terminal domain"/>
    <property type="match status" value="1"/>
</dbReference>
<keyword evidence="1" id="KW-0378">Hydrolase</keyword>
<sequence>MAPYDIIDPSFRSFVLPNAAIETLGTGFRWLEGPVWFADHDCLVFSDIPNDRVLRWSETGGVSVFRSPCGFENGHARDREGRLISCSHRNRCVTRTEWDGRITVLASHYQGRRLNAPNDVVVKSDGSIWFTDPLYGINTDYEGGRQVSEQRPAVYRLDPARAELEVVAGDFEGPNGLCFSPDERVLYIVETGQQFAADPVRHIRRAVLTENGTRLGATMVFHEVVPGGADGLRCDEDGNVWTSAADGVHCLNPQGALLGKIRTNTPVANLAFGGRQRSRLFLCAGQTLLGVYVNRRGAVRP</sequence>
<keyword evidence="4" id="KW-1185">Reference proteome</keyword>
<proteinExistence type="predicted"/>
<dbReference type="OrthoDB" id="9775406at2"/>
<dbReference type="InterPro" id="IPR013658">
    <property type="entry name" value="SGL"/>
</dbReference>
<evidence type="ECO:0000259" key="2">
    <source>
        <dbReference type="Pfam" id="PF08450"/>
    </source>
</evidence>
<protein>
    <submittedName>
        <fullName evidence="3">Gluconolactonase</fullName>
    </submittedName>
</protein>
<dbReference type="PANTHER" id="PTHR47572:SF4">
    <property type="entry name" value="LACTONASE DRP35"/>
    <property type="match status" value="1"/>
</dbReference>
<name>A0A368HFT9_9GAMM</name>
<dbReference type="InterPro" id="IPR011042">
    <property type="entry name" value="6-blade_b-propeller_TolB-like"/>
</dbReference>
<dbReference type="InterPro" id="IPR051262">
    <property type="entry name" value="SMP-30/CGR1_Lactonase"/>
</dbReference>
<dbReference type="RefSeq" id="WP_114283084.1">
    <property type="nucleotide sequence ID" value="NZ_PSYR01000002.1"/>
</dbReference>
<accession>A0A368HFT9</accession>
<evidence type="ECO:0000256" key="1">
    <source>
        <dbReference type="ARBA" id="ARBA00022801"/>
    </source>
</evidence>
<dbReference type="GO" id="GO:0016787">
    <property type="term" value="F:hydrolase activity"/>
    <property type="evidence" value="ECO:0007669"/>
    <property type="project" value="UniProtKB-KW"/>
</dbReference>
<dbReference type="EMBL" id="PSYR01000002">
    <property type="protein sequence ID" value="RCN56341.1"/>
    <property type="molecule type" value="Genomic_DNA"/>
</dbReference>
<dbReference type="Pfam" id="PF08450">
    <property type="entry name" value="SGL"/>
    <property type="match status" value="1"/>
</dbReference>
<reference evidence="3 4" key="1">
    <citation type="submission" date="2018-02" db="EMBL/GenBank/DDBJ databases">
        <title>Insights into the biology of acidophilic members of the Acidiferrobacteraceae family derived from comparative genomic analyses.</title>
        <authorList>
            <person name="Issotta F."/>
            <person name="Thyssen C."/>
            <person name="Mena C."/>
            <person name="Moya A."/>
            <person name="Bellenberg S."/>
            <person name="Sproer C."/>
            <person name="Covarrubias P.C."/>
            <person name="Sand W."/>
            <person name="Quatrini R."/>
            <person name="Vera M."/>
        </authorList>
    </citation>
    <scope>NUCLEOTIDE SEQUENCE [LARGE SCALE GENOMIC DNA]</scope>
    <source>
        <strain evidence="4">m-1</strain>
    </source>
</reference>
<comment type="caution">
    <text evidence="3">The sequence shown here is derived from an EMBL/GenBank/DDBJ whole genome shotgun (WGS) entry which is preliminary data.</text>
</comment>
<evidence type="ECO:0000313" key="3">
    <source>
        <dbReference type="EMBL" id="RCN56341.1"/>
    </source>
</evidence>
<dbReference type="AlphaFoldDB" id="A0A368HFT9"/>
<evidence type="ECO:0000313" key="4">
    <source>
        <dbReference type="Proteomes" id="UP000253250"/>
    </source>
</evidence>
<dbReference type="PANTHER" id="PTHR47572">
    <property type="entry name" value="LIPOPROTEIN-RELATED"/>
    <property type="match status" value="1"/>
</dbReference>
<dbReference type="Proteomes" id="UP000253250">
    <property type="component" value="Unassembled WGS sequence"/>
</dbReference>
<dbReference type="SUPFAM" id="SSF63829">
    <property type="entry name" value="Calcium-dependent phosphotriesterase"/>
    <property type="match status" value="1"/>
</dbReference>
<gene>
    <name evidence="3" type="ORF">C4900_10925</name>
</gene>
<feature type="domain" description="SMP-30/Gluconolactonase/LRE-like region" evidence="2">
    <location>
        <begin position="32"/>
        <end position="283"/>
    </location>
</feature>